<evidence type="ECO:0000313" key="2">
    <source>
        <dbReference type="EMBL" id="KAJ8367507.1"/>
    </source>
</evidence>
<proteinExistence type="predicted"/>
<evidence type="ECO:0000313" key="3">
    <source>
        <dbReference type="Proteomes" id="UP001221898"/>
    </source>
</evidence>
<accession>A0AAD7W0J1</accession>
<gene>
    <name evidence="2" type="ORF">AAFF_G00317100</name>
</gene>
<protein>
    <submittedName>
        <fullName evidence="2">Uncharacterized protein</fullName>
    </submittedName>
</protein>
<evidence type="ECO:0000256" key="1">
    <source>
        <dbReference type="SAM" id="MobiDB-lite"/>
    </source>
</evidence>
<dbReference type="EMBL" id="JAINUG010000471">
    <property type="protein sequence ID" value="KAJ8367507.1"/>
    <property type="molecule type" value="Genomic_DNA"/>
</dbReference>
<keyword evidence="3" id="KW-1185">Reference proteome</keyword>
<dbReference type="AlphaFoldDB" id="A0AAD7W0J1"/>
<dbReference type="Proteomes" id="UP001221898">
    <property type="component" value="Unassembled WGS sequence"/>
</dbReference>
<organism evidence="2 3">
    <name type="scientific">Aldrovandia affinis</name>
    <dbReference type="NCBI Taxonomy" id="143900"/>
    <lineage>
        <taxon>Eukaryota</taxon>
        <taxon>Metazoa</taxon>
        <taxon>Chordata</taxon>
        <taxon>Craniata</taxon>
        <taxon>Vertebrata</taxon>
        <taxon>Euteleostomi</taxon>
        <taxon>Actinopterygii</taxon>
        <taxon>Neopterygii</taxon>
        <taxon>Teleostei</taxon>
        <taxon>Notacanthiformes</taxon>
        <taxon>Halosauridae</taxon>
        <taxon>Aldrovandia</taxon>
    </lineage>
</organism>
<reference evidence="2" key="1">
    <citation type="journal article" date="2023" name="Science">
        <title>Genome structures resolve the early diversification of teleost fishes.</title>
        <authorList>
            <person name="Parey E."/>
            <person name="Louis A."/>
            <person name="Montfort J."/>
            <person name="Bouchez O."/>
            <person name="Roques C."/>
            <person name="Iampietro C."/>
            <person name="Lluch J."/>
            <person name="Castinel A."/>
            <person name="Donnadieu C."/>
            <person name="Desvignes T."/>
            <person name="Floi Bucao C."/>
            <person name="Jouanno E."/>
            <person name="Wen M."/>
            <person name="Mejri S."/>
            <person name="Dirks R."/>
            <person name="Jansen H."/>
            <person name="Henkel C."/>
            <person name="Chen W.J."/>
            <person name="Zahm M."/>
            <person name="Cabau C."/>
            <person name="Klopp C."/>
            <person name="Thompson A.W."/>
            <person name="Robinson-Rechavi M."/>
            <person name="Braasch I."/>
            <person name="Lecointre G."/>
            <person name="Bobe J."/>
            <person name="Postlethwait J.H."/>
            <person name="Berthelot C."/>
            <person name="Roest Crollius H."/>
            <person name="Guiguen Y."/>
        </authorList>
    </citation>
    <scope>NUCLEOTIDE SEQUENCE</scope>
    <source>
        <strain evidence="2">NC1722</strain>
    </source>
</reference>
<comment type="caution">
    <text evidence="2">The sequence shown here is derived from an EMBL/GenBank/DDBJ whole genome shotgun (WGS) entry which is preliminary data.</text>
</comment>
<name>A0AAD7W0J1_9TELE</name>
<sequence length="161" mass="17745">MGIVGRVALFLITGFWVTGSLLTMNLQKNSAEQKQHSPLPAPFPLCVRAAPATFRSAEWEERNGSRFPGASGNRGESGAAVRARWGTVTPPGARRDVLSPQRRCDRRRLTAPARMWTRRKVPDSRGVLWRSLNRAALSLTPWGSACLKEGRLGDWLSAPLV</sequence>
<feature type="region of interest" description="Disordered" evidence="1">
    <location>
        <begin position="60"/>
        <end position="81"/>
    </location>
</feature>